<keyword evidence="12" id="KW-0963">Cytoplasm</keyword>
<dbReference type="GO" id="GO:0004525">
    <property type="term" value="F:ribonuclease III activity"/>
    <property type="evidence" value="ECO:0007669"/>
    <property type="project" value="UniProtKB-UniRule"/>
</dbReference>
<keyword evidence="4 12" id="KW-0507">mRNA processing</keyword>
<evidence type="ECO:0000313" key="15">
    <source>
        <dbReference type="EMBL" id="MDK7186499.1"/>
    </source>
</evidence>
<dbReference type="Gene3D" id="1.10.1520.10">
    <property type="entry name" value="Ribonuclease III domain"/>
    <property type="match status" value="1"/>
</dbReference>
<evidence type="ECO:0000256" key="5">
    <source>
        <dbReference type="ARBA" id="ARBA00022722"/>
    </source>
</evidence>
<evidence type="ECO:0000256" key="2">
    <source>
        <dbReference type="ARBA" id="ARBA00010183"/>
    </source>
</evidence>
<evidence type="ECO:0000259" key="13">
    <source>
        <dbReference type="PROSITE" id="PS50137"/>
    </source>
</evidence>
<sequence>MQSLHAFLKDQFHIKFNNKDLCQQAFYHTSYVNENRRLIAIGSNERLEFLGDAVLEILVSDFLFNTYPNEPEGTLSRMRAQLVREDSLAHLARCMHFEDYLRLGKGELASHSNQRDSLLSDCFEAFLGALYLDQGIDICQAFLNQLFLSKHQQFLKSAKQDYKTQFQELVQEKGSVKIEYQLLEKSGPAHHQLFTVSLSLEGKTIAKASGYSKKEAEMLAAKEGIKVYLEGKDN</sequence>
<feature type="binding site" evidence="12">
    <location>
        <position position="124"/>
    </location>
    <ligand>
        <name>Mg(2+)</name>
        <dbReference type="ChEBI" id="CHEBI:18420"/>
    </ligand>
</feature>
<feature type="active site" evidence="12">
    <location>
        <position position="52"/>
    </location>
</feature>
<evidence type="ECO:0000256" key="4">
    <source>
        <dbReference type="ARBA" id="ARBA00022664"/>
    </source>
</evidence>
<feature type="active site" evidence="12">
    <location>
        <position position="124"/>
    </location>
</feature>
<dbReference type="EMBL" id="JASOOE010000001">
    <property type="protein sequence ID" value="MDK7186499.1"/>
    <property type="molecule type" value="Genomic_DNA"/>
</dbReference>
<dbReference type="GO" id="GO:0046872">
    <property type="term" value="F:metal ion binding"/>
    <property type="evidence" value="ECO:0007669"/>
    <property type="project" value="UniProtKB-KW"/>
</dbReference>
<keyword evidence="11 12" id="KW-0694">RNA-binding</keyword>
<proteinExistence type="inferred from homology"/>
<dbReference type="Gene3D" id="3.30.160.20">
    <property type="match status" value="1"/>
</dbReference>
<dbReference type="RefSeq" id="WP_285065163.1">
    <property type="nucleotide sequence ID" value="NZ_JASOOE010000001.1"/>
</dbReference>
<evidence type="ECO:0000256" key="12">
    <source>
        <dbReference type="HAMAP-Rule" id="MF_00104"/>
    </source>
</evidence>
<dbReference type="InterPro" id="IPR000999">
    <property type="entry name" value="RNase_III_dom"/>
</dbReference>
<dbReference type="InterPro" id="IPR036389">
    <property type="entry name" value="RNase_III_sf"/>
</dbReference>
<name>A0AAJ1V519_9LACT</name>
<dbReference type="GO" id="GO:0006397">
    <property type="term" value="P:mRNA processing"/>
    <property type="evidence" value="ECO:0007669"/>
    <property type="project" value="UniProtKB-UniRule"/>
</dbReference>
<dbReference type="SUPFAM" id="SSF54768">
    <property type="entry name" value="dsRNA-binding domain-like"/>
    <property type="match status" value="1"/>
</dbReference>
<evidence type="ECO:0000256" key="8">
    <source>
        <dbReference type="ARBA" id="ARBA00022759"/>
    </source>
</evidence>
<reference evidence="15" key="1">
    <citation type="submission" date="2023-05" db="EMBL/GenBank/DDBJ databases">
        <title>Cataloging the Phylogenetic Diversity of Human Bladder Bacteria.</title>
        <authorList>
            <person name="Du J."/>
        </authorList>
    </citation>
    <scope>NUCLEOTIDE SEQUENCE</scope>
    <source>
        <strain evidence="15">UMB1231</strain>
    </source>
</reference>
<dbReference type="SUPFAM" id="SSF69065">
    <property type="entry name" value="RNase III domain-like"/>
    <property type="match status" value="1"/>
</dbReference>
<comment type="subunit">
    <text evidence="12">Homodimer.</text>
</comment>
<dbReference type="PROSITE" id="PS00517">
    <property type="entry name" value="RNASE_3_1"/>
    <property type="match status" value="1"/>
</dbReference>
<dbReference type="AlphaFoldDB" id="A0AAJ1V519"/>
<dbReference type="CDD" id="cd10845">
    <property type="entry name" value="DSRM_RNAse_III_family"/>
    <property type="match status" value="1"/>
</dbReference>
<feature type="binding site" evidence="12">
    <location>
        <position position="48"/>
    </location>
    <ligand>
        <name>Mg(2+)</name>
        <dbReference type="ChEBI" id="CHEBI:18420"/>
    </ligand>
</feature>
<feature type="domain" description="DRBM" evidence="13">
    <location>
        <begin position="161"/>
        <end position="230"/>
    </location>
</feature>
<evidence type="ECO:0000256" key="9">
    <source>
        <dbReference type="ARBA" id="ARBA00022801"/>
    </source>
</evidence>
<keyword evidence="12" id="KW-0819">tRNA processing</keyword>
<comment type="cofactor">
    <cofactor evidence="12">
        <name>Mg(2+)</name>
        <dbReference type="ChEBI" id="CHEBI:18420"/>
    </cofactor>
</comment>
<comment type="catalytic activity">
    <reaction evidence="1 12">
        <text>Endonucleolytic cleavage to 5'-phosphomonoester.</text>
        <dbReference type="EC" id="3.1.26.3"/>
    </reaction>
</comment>
<keyword evidence="10 12" id="KW-0460">Magnesium</keyword>
<dbReference type="PANTHER" id="PTHR11207:SF0">
    <property type="entry name" value="RIBONUCLEASE 3"/>
    <property type="match status" value="1"/>
</dbReference>
<dbReference type="Pfam" id="PF00035">
    <property type="entry name" value="dsrm"/>
    <property type="match status" value="1"/>
</dbReference>
<dbReference type="PROSITE" id="PS50142">
    <property type="entry name" value="RNASE_3_2"/>
    <property type="match status" value="1"/>
</dbReference>
<dbReference type="InterPro" id="IPR011907">
    <property type="entry name" value="RNase_III"/>
</dbReference>
<dbReference type="FunFam" id="1.10.1520.10:FF:000001">
    <property type="entry name" value="Ribonuclease 3"/>
    <property type="match status" value="1"/>
</dbReference>
<dbReference type="Pfam" id="PF14622">
    <property type="entry name" value="Ribonucleas_3_3"/>
    <property type="match status" value="1"/>
</dbReference>
<dbReference type="GO" id="GO:0019843">
    <property type="term" value="F:rRNA binding"/>
    <property type="evidence" value="ECO:0007669"/>
    <property type="project" value="UniProtKB-KW"/>
</dbReference>
<dbReference type="GO" id="GO:0003725">
    <property type="term" value="F:double-stranded RNA binding"/>
    <property type="evidence" value="ECO:0007669"/>
    <property type="project" value="TreeGrafter"/>
</dbReference>
<dbReference type="EC" id="3.1.26.3" evidence="12"/>
<dbReference type="PANTHER" id="PTHR11207">
    <property type="entry name" value="RIBONUCLEASE III"/>
    <property type="match status" value="1"/>
</dbReference>
<evidence type="ECO:0000256" key="1">
    <source>
        <dbReference type="ARBA" id="ARBA00000109"/>
    </source>
</evidence>
<keyword evidence="8 12" id="KW-0255">Endonuclease</keyword>
<evidence type="ECO:0000256" key="6">
    <source>
        <dbReference type="ARBA" id="ARBA00022723"/>
    </source>
</evidence>
<dbReference type="GO" id="GO:0006364">
    <property type="term" value="P:rRNA processing"/>
    <property type="evidence" value="ECO:0007669"/>
    <property type="project" value="UniProtKB-UniRule"/>
</dbReference>
<dbReference type="Proteomes" id="UP001229251">
    <property type="component" value="Unassembled WGS sequence"/>
</dbReference>
<comment type="similarity">
    <text evidence="2">Belongs to the ribonuclease III family.</text>
</comment>
<organism evidence="15 16">
    <name type="scientific">Facklamia hominis</name>
    <dbReference type="NCBI Taxonomy" id="178214"/>
    <lineage>
        <taxon>Bacteria</taxon>
        <taxon>Bacillati</taxon>
        <taxon>Bacillota</taxon>
        <taxon>Bacilli</taxon>
        <taxon>Lactobacillales</taxon>
        <taxon>Aerococcaceae</taxon>
        <taxon>Facklamia</taxon>
    </lineage>
</organism>
<keyword evidence="9 12" id="KW-0378">Hydrolase</keyword>
<comment type="caution">
    <text evidence="15">The sequence shown here is derived from an EMBL/GenBank/DDBJ whole genome shotgun (WGS) entry which is preliminary data.</text>
</comment>
<evidence type="ECO:0000256" key="11">
    <source>
        <dbReference type="ARBA" id="ARBA00022884"/>
    </source>
</evidence>
<evidence type="ECO:0000256" key="3">
    <source>
        <dbReference type="ARBA" id="ARBA00022552"/>
    </source>
</evidence>
<dbReference type="GO" id="GO:0008033">
    <property type="term" value="P:tRNA processing"/>
    <property type="evidence" value="ECO:0007669"/>
    <property type="project" value="UniProtKB-KW"/>
</dbReference>
<dbReference type="CDD" id="cd00593">
    <property type="entry name" value="RIBOc"/>
    <property type="match status" value="1"/>
</dbReference>
<accession>A0AAJ1V519</accession>
<dbReference type="HAMAP" id="MF_00104">
    <property type="entry name" value="RNase_III"/>
    <property type="match status" value="1"/>
</dbReference>
<keyword evidence="6 12" id="KW-0479">Metal-binding</keyword>
<dbReference type="SMART" id="SM00358">
    <property type="entry name" value="DSRM"/>
    <property type="match status" value="1"/>
</dbReference>
<dbReference type="SMART" id="SM00535">
    <property type="entry name" value="RIBOc"/>
    <property type="match status" value="1"/>
</dbReference>
<comment type="subcellular location">
    <subcellularLocation>
        <location evidence="12">Cytoplasm</location>
    </subcellularLocation>
</comment>
<keyword evidence="5 12" id="KW-0540">Nuclease</keyword>
<comment type="function">
    <text evidence="12">Digests double-stranded RNA. Involved in the processing of primary rRNA transcript to yield the immediate precursors to the large and small rRNAs (23S and 16S). Processes some mRNAs, and tRNAs when they are encoded in the rRNA operon. Processes pre-crRNA and tracrRNA of type II CRISPR loci if present in the organism.</text>
</comment>
<dbReference type="NCBIfam" id="TIGR02191">
    <property type="entry name" value="RNaseIII"/>
    <property type="match status" value="1"/>
</dbReference>
<evidence type="ECO:0000256" key="10">
    <source>
        <dbReference type="ARBA" id="ARBA00022842"/>
    </source>
</evidence>
<evidence type="ECO:0000259" key="14">
    <source>
        <dbReference type="PROSITE" id="PS50142"/>
    </source>
</evidence>
<feature type="domain" description="RNase III" evidence="14">
    <location>
        <begin position="5"/>
        <end position="135"/>
    </location>
</feature>
<protein>
    <recommendedName>
        <fullName evidence="12">Ribonuclease 3</fullName>
        <ecNumber evidence="12">3.1.26.3</ecNumber>
    </recommendedName>
    <alternativeName>
        <fullName evidence="12">Ribonuclease III</fullName>
        <shortName evidence="12">RNase III</shortName>
    </alternativeName>
</protein>
<keyword evidence="3 12" id="KW-0698">rRNA processing</keyword>
<evidence type="ECO:0000313" key="16">
    <source>
        <dbReference type="Proteomes" id="UP001229251"/>
    </source>
</evidence>
<feature type="binding site" evidence="12">
    <location>
        <position position="121"/>
    </location>
    <ligand>
        <name>Mg(2+)</name>
        <dbReference type="ChEBI" id="CHEBI:18420"/>
    </ligand>
</feature>
<evidence type="ECO:0000256" key="7">
    <source>
        <dbReference type="ARBA" id="ARBA00022730"/>
    </source>
</evidence>
<keyword evidence="7 12" id="KW-0699">rRNA-binding</keyword>
<dbReference type="GO" id="GO:0005737">
    <property type="term" value="C:cytoplasm"/>
    <property type="evidence" value="ECO:0007669"/>
    <property type="project" value="UniProtKB-SubCell"/>
</dbReference>
<gene>
    <name evidence="12 15" type="primary">rnc</name>
    <name evidence="15" type="ORF">QP433_00710</name>
</gene>
<dbReference type="InterPro" id="IPR014720">
    <property type="entry name" value="dsRBD_dom"/>
</dbReference>
<dbReference type="PROSITE" id="PS50137">
    <property type="entry name" value="DS_RBD"/>
    <property type="match status" value="1"/>
</dbReference>
<dbReference type="GO" id="GO:0010468">
    <property type="term" value="P:regulation of gene expression"/>
    <property type="evidence" value="ECO:0007669"/>
    <property type="project" value="TreeGrafter"/>
</dbReference>